<dbReference type="AlphaFoldDB" id="A0A0P1BJ91"/>
<name>A0A0P1BJ91_9BASI</name>
<protein>
    <submittedName>
        <fullName evidence="1">Uncharacterized protein</fullName>
    </submittedName>
</protein>
<evidence type="ECO:0000313" key="1">
    <source>
        <dbReference type="EMBL" id="CEH16451.1"/>
    </source>
</evidence>
<organism evidence="1 2">
    <name type="scientific">Ceraceosorus bombacis</name>
    <dbReference type="NCBI Taxonomy" id="401625"/>
    <lineage>
        <taxon>Eukaryota</taxon>
        <taxon>Fungi</taxon>
        <taxon>Dikarya</taxon>
        <taxon>Basidiomycota</taxon>
        <taxon>Ustilaginomycotina</taxon>
        <taxon>Exobasidiomycetes</taxon>
        <taxon>Ceraceosorales</taxon>
        <taxon>Ceraceosoraceae</taxon>
        <taxon>Ceraceosorus</taxon>
    </lineage>
</organism>
<sequence length="76" mass="8754">MRQNALSRWPTETSQRCELVPSSLACACALDLRQRLAQYGHSRLASSANRWSLENRTGRWILIWLVASQILTLQNR</sequence>
<proteinExistence type="predicted"/>
<keyword evidence="2" id="KW-1185">Reference proteome</keyword>
<reference evidence="1 2" key="1">
    <citation type="submission" date="2014-09" db="EMBL/GenBank/DDBJ databases">
        <authorList>
            <person name="Magalhaes I.L.F."/>
            <person name="Oliveira U."/>
            <person name="Santos F.R."/>
            <person name="Vidigal T.H.D.A."/>
            <person name="Brescovit A.D."/>
            <person name="Santos A.J."/>
        </authorList>
    </citation>
    <scope>NUCLEOTIDE SEQUENCE [LARGE SCALE GENOMIC DNA]</scope>
</reference>
<dbReference type="EMBL" id="CCYA01000318">
    <property type="protein sequence ID" value="CEH16451.1"/>
    <property type="molecule type" value="Genomic_DNA"/>
</dbReference>
<accession>A0A0P1BJ91</accession>
<evidence type="ECO:0000313" key="2">
    <source>
        <dbReference type="Proteomes" id="UP000054845"/>
    </source>
</evidence>
<dbReference type="Proteomes" id="UP000054845">
    <property type="component" value="Unassembled WGS sequence"/>
</dbReference>